<dbReference type="SUPFAM" id="SSF52540">
    <property type="entry name" value="P-loop containing nucleoside triphosphate hydrolases"/>
    <property type="match status" value="1"/>
</dbReference>
<protein>
    <submittedName>
        <fullName evidence="3">AAA family ATPase</fullName>
    </submittedName>
</protein>
<evidence type="ECO:0000259" key="2">
    <source>
        <dbReference type="Pfam" id="PF02463"/>
    </source>
</evidence>
<dbReference type="EMBL" id="JBHLYQ010000088">
    <property type="protein sequence ID" value="MFC0082309.1"/>
    <property type="molecule type" value="Genomic_DNA"/>
</dbReference>
<reference evidence="3 4" key="1">
    <citation type="submission" date="2024-09" db="EMBL/GenBank/DDBJ databases">
        <authorList>
            <person name="Sun Q."/>
            <person name="Mori K."/>
        </authorList>
    </citation>
    <scope>NUCLEOTIDE SEQUENCE [LARGE SCALE GENOMIC DNA]</scope>
    <source>
        <strain evidence="3 4">JCM 15389</strain>
    </source>
</reference>
<dbReference type="Proteomes" id="UP001589788">
    <property type="component" value="Unassembled WGS sequence"/>
</dbReference>
<dbReference type="Gene3D" id="3.40.50.300">
    <property type="entry name" value="P-loop containing nucleotide triphosphate hydrolases"/>
    <property type="match status" value="1"/>
</dbReference>
<feature type="coiled-coil region" evidence="1">
    <location>
        <begin position="167"/>
        <end position="208"/>
    </location>
</feature>
<comment type="caution">
    <text evidence="3">The sequence shown here is derived from an EMBL/GenBank/DDBJ whole genome shotgun (WGS) entry which is preliminary data.</text>
</comment>
<feature type="non-terminal residue" evidence="3">
    <location>
        <position position="361"/>
    </location>
</feature>
<feature type="coiled-coil region" evidence="1">
    <location>
        <begin position="325"/>
        <end position="359"/>
    </location>
</feature>
<evidence type="ECO:0000256" key="1">
    <source>
        <dbReference type="SAM" id="Coils"/>
    </source>
</evidence>
<dbReference type="Pfam" id="PF02463">
    <property type="entry name" value="SMC_N"/>
    <property type="match status" value="1"/>
</dbReference>
<dbReference type="RefSeq" id="WP_377789851.1">
    <property type="nucleotide sequence ID" value="NZ_JBHLYQ010000088.1"/>
</dbReference>
<feature type="domain" description="RecF/RecN/SMC N-terminal" evidence="2">
    <location>
        <begin position="3"/>
        <end position="341"/>
    </location>
</feature>
<dbReference type="InterPro" id="IPR027417">
    <property type="entry name" value="P-loop_NTPase"/>
</dbReference>
<evidence type="ECO:0000313" key="4">
    <source>
        <dbReference type="Proteomes" id="UP001589788"/>
    </source>
</evidence>
<organism evidence="3 4">
    <name type="scientific">Aciditerrimonas ferrireducens</name>
    <dbReference type="NCBI Taxonomy" id="667306"/>
    <lineage>
        <taxon>Bacteria</taxon>
        <taxon>Bacillati</taxon>
        <taxon>Actinomycetota</taxon>
        <taxon>Acidimicrobiia</taxon>
        <taxon>Acidimicrobiales</taxon>
        <taxon>Acidimicrobiaceae</taxon>
        <taxon>Aciditerrimonas</taxon>
    </lineage>
</organism>
<keyword evidence="4" id="KW-1185">Reference proteome</keyword>
<name>A0ABV6C3P1_9ACTN</name>
<evidence type="ECO:0000313" key="3">
    <source>
        <dbReference type="EMBL" id="MFC0082309.1"/>
    </source>
</evidence>
<proteinExistence type="predicted"/>
<gene>
    <name evidence="3" type="ORF">ACFFRE_09155</name>
</gene>
<dbReference type="PANTHER" id="PTHR43977">
    <property type="entry name" value="STRUCTURAL MAINTENANCE OF CHROMOSOMES PROTEIN 3"/>
    <property type="match status" value="1"/>
</dbReference>
<keyword evidence="1" id="KW-0175">Coiled coil</keyword>
<dbReference type="InterPro" id="IPR003395">
    <property type="entry name" value="RecF/RecN/SMC_N"/>
</dbReference>
<sequence>MHLKALTIKGFKSFAEPVTMRFEPGVTVVVGPNGSGKSNVVDAVAWVLGAQGPRTFRSQRMEDVIFAGSAGRPPLGRAEVSLTLDNGDGKVPGGMAEITIQRTLFRSGESEYALNGRPCRLLDIQELLSDAGVGRQQHVIVSQGQLDHVLQARPEERRAILEEAAGVLKHRRRRERAERRLAATQENLDRLADVVREVKRQLRPLERQASAARRHASLSRERDLLASFLRRAELAHLEERRRQLADEGRVLQREELDVRDELAQVEEALSSATGEVAGEEVEALVARASWLDGLVERALGCRRRLEERQARVAEALADRREDQALADLAVQLDEGQRELAELTEALGRAQAALADAQAAQA</sequence>
<accession>A0ABV6C3P1</accession>